<reference evidence="2" key="1">
    <citation type="journal article" date="2019" name="Int. J. Syst. Evol. Microbiol.">
        <title>The Global Catalogue of Microorganisms (GCM) 10K type strain sequencing project: providing services to taxonomists for standard genome sequencing and annotation.</title>
        <authorList>
            <consortium name="The Broad Institute Genomics Platform"/>
            <consortium name="The Broad Institute Genome Sequencing Center for Infectious Disease"/>
            <person name="Wu L."/>
            <person name="Ma J."/>
        </authorList>
    </citation>
    <scope>NUCLEOTIDE SEQUENCE [LARGE SCALE GENOMIC DNA]</scope>
    <source>
        <strain evidence="2">NBRC 109019</strain>
    </source>
</reference>
<dbReference type="EMBL" id="AP027734">
    <property type="protein sequence ID" value="BDZ53903.1"/>
    <property type="molecule type" value="Genomic_DNA"/>
</dbReference>
<evidence type="ECO:0000313" key="2">
    <source>
        <dbReference type="Proteomes" id="UP001321477"/>
    </source>
</evidence>
<proteinExistence type="predicted"/>
<sequence>MTQLARFFAHLKAVDSRNSGDLERESVMIWCMPGELVPFKVSADELAAALPTIESDSRSLWPDVPPELAAFRLLSIHMMEHAESGKPRGERGYQLQSGLFVPWS</sequence>
<keyword evidence="2" id="KW-1185">Reference proteome</keyword>
<accession>A0ABN6YEU0</accession>
<dbReference type="RefSeq" id="WP_234661110.1">
    <property type="nucleotide sequence ID" value="NZ_AP027734.1"/>
</dbReference>
<name>A0ABN6YEU0_9MICO</name>
<evidence type="ECO:0000313" key="1">
    <source>
        <dbReference type="EMBL" id="BDZ53903.1"/>
    </source>
</evidence>
<dbReference type="Proteomes" id="UP001321477">
    <property type="component" value="Chromosome"/>
</dbReference>
<gene>
    <name evidence="1" type="ORF">GCM10025870_09760</name>
</gene>
<organism evidence="1 2">
    <name type="scientific">Agromyces marinus</name>
    <dbReference type="NCBI Taxonomy" id="1389020"/>
    <lineage>
        <taxon>Bacteria</taxon>
        <taxon>Bacillati</taxon>
        <taxon>Actinomycetota</taxon>
        <taxon>Actinomycetes</taxon>
        <taxon>Micrococcales</taxon>
        <taxon>Microbacteriaceae</taxon>
        <taxon>Agromyces</taxon>
    </lineage>
</organism>
<protein>
    <submittedName>
        <fullName evidence="1">Uncharacterized protein</fullName>
    </submittedName>
</protein>